<dbReference type="EMBL" id="JUIV01000023">
    <property type="protein sequence ID" value="RYJ36801.1"/>
    <property type="molecule type" value="Genomic_DNA"/>
</dbReference>
<evidence type="ECO:0000313" key="2">
    <source>
        <dbReference type="Proteomes" id="UP000290433"/>
    </source>
</evidence>
<dbReference type="AlphaFoldDB" id="A0A444VT54"/>
<dbReference type="Proteomes" id="UP000290433">
    <property type="component" value="Unassembled WGS sequence"/>
</dbReference>
<reference evidence="1 2" key="1">
    <citation type="submission" date="2014-12" db="EMBL/GenBank/DDBJ databases">
        <title>Genome sequence of Flavobacterium anhuiense RCM74.</title>
        <authorList>
            <person name="Kim J.F."/>
            <person name="Song J.Y."/>
            <person name="Kwak M.-J."/>
            <person name="Lee S.-W."/>
        </authorList>
    </citation>
    <scope>NUCLEOTIDE SEQUENCE [LARGE SCALE GENOMIC DNA]</scope>
    <source>
        <strain evidence="1 2">RCM74</strain>
    </source>
</reference>
<name>A0A444VT54_9FLAO</name>
<evidence type="ECO:0000313" key="1">
    <source>
        <dbReference type="EMBL" id="RYJ36801.1"/>
    </source>
</evidence>
<comment type="caution">
    <text evidence="1">The sequence shown here is derived from an EMBL/GenBank/DDBJ whole genome shotgun (WGS) entry which is preliminary data.</text>
</comment>
<accession>A0A444VT54</accession>
<proteinExistence type="predicted"/>
<gene>
    <name evidence="1" type="ORF">NU08_4200</name>
</gene>
<sequence length="41" mass="4881">MLINVFVLFCDLLFKSLIHKIVKISVVFKIYFSLLCKYNVK</sequence>
<organism evidence="1 2">
    <name type="scientific">Flavobacterium anhuiense</name>
    <dbReference type="NCBI Taxonomy" id="459526"/>
    <lineage>
        <taxon>Bacteria</taxon>
        <taxon>Pseudomonadati</taxon>
        <taxon>Bacteroidota</taxon>
        <taxon>Flavobacteriia</taxon>
        <taxon>Flavobacteriales</taxon>
        <taxon>Flavobacteriaceae</taxon>
        <taxon>Flavobacterium</taxon>
    </lineage>
</organism>
<protein>
    <submittedName>
        <fullName evidence="1">Uncharacterized protein</fullName>
    </submittedName>
</protein>